<dbReference type="EMBL" id="JAINUF010000005">
    <property type="protein sequence ID" value="KAJ8361259.1"/>
    <property type="molecule type" value="Genomic_DNA"/>
</dbReference>
<dbReference type="OrthoDB" id="8928178at2759"/>
<dbReference type="Proteomes" id="UP001152622">
    <property type="component" value="Chromosome 5"/>
</dbReference>
<gene>
    <name evidence="1" type="ORF">SKAU_G00177840</name>
</gene>
<comment type="caution">
    <text evidence="1">The sequence shown here is derived from an EMBL/GenBank/DDBJ whole genome shotgun (WGS) entry which is preliminary data.</text>
</comment>
<sequence length="73" mass="8656">MEAFIQLLPCERRHGWAHHIRILTTVYWLAHALSYSMVCRAFNIPKNTVWQGTRVPIRKDRRVTVSREPIEQA</sequence>
<dbReference type="AlphaFoldDB" id="A0A9Q1IZ83"/>
<name>A0A9Q1IZ83_SYNKA</name>
<proteinExistence type="predicted"/>
<reference evidence="1" key="1">
    <citation type="journal article" date="2023" name="Science">
        <title>Genome structures resolve the early diversification of teleost fishes.</title>
        <authorList>
            <person name="Parey E."/>
            <person name="Louis A."/>
            <person name="Montfort J."/>
            <person name="Bouchez O."/>
            <person name="Roques C."/>
            <person name="Iampietro C."/>
            <person name="Lluch J."/>
            <person name="Castinel A."/>
            <person name="Donnadieu C."/>
            <person name="Desvignes T."/>
            <person name="Floi Bucao C."/>
            <person name="Jouanno E."/>
            <person name="Wen M."/>
            <person name="Mejri S."/>
            <person name="Dirks R."/>
            <person name="Jansen H."/>
            <person name="Henkel C."/>
            <person name="Chen W.J."/>
            <person name="Zahm M."/>
            <person name="Cabau C."/>
            <person name="Klopp C."/>
            <person name="Thompson A.W."/>
            <person name="Robinson-Rechavi M."/>
            <person name="Braasch I."/>
            <person name="Lecointre G."/>
            <person name="Bobe J."/>
            <person name="Postlethwait J.H."/>
            <person name="Berthelot C."/>
            <person name="Roest Crollius H."/>
            <person name="Guiguen Y."/>
        </authorList>
    </citation>
    <scope>NUCLEOTIDE SEQUENCE</scope>
    <source>
        <strain evidence="1">WJC10195</strain>
    </source>
</reference>
<accession>A0A9Q1IZ83</accession>
<evidence type="ECO:0000313" key="2">
    <source>
        <dbReference type="Proteomes" id="UP001152622"/>
    </source>
</evidence>
<organism evidence="1 2">
    <name type="scientific">Synaphobranchus kaupii</name>
    <name type="common">Kaup's arrowtooth eel</name>
    <dbReference type="NCBI Taxonomy" id="118154"/>
    <lineage>
        <taxon>Eukaryota</taxon>
        <taxon>Metazoa</taxon>
        <taxon>Chordata</taxon>
        <taxon>Craniata</taxon>
        <taxon>Vertebrata</taxon>
        <taxon>Euteleostomi</taxon>
        <taxon>Actinopterygii</taxon>
        <taxon>Neopterygii</taxon>
        <taxon>Teleostei</taxon>
        <taxon>Anguilliformes</taxon>
        <taxon>Synaphobranchidae</taxon>
        <taxon>Synaphobranchus</taxon>
    </lineage>
</organism>
<keyword evidence="2" id="KW-1185">Reference proteome</keyword>
<protein>
    <submittedName>
        <fullName evidence="1">Uncharacterized protein</fullName>
    </submittedName>
</protein>
<evidence type="ECO:0000313" key="1">
    <source>
        <dbReference type="EMBL" id="KAJ8361259.1"/>
    </source>
</evidence>